<evidence type="ECO:0000256" key="1">
    <source>
        <dbReference type="SAM" id="MobiDB-lite"/>
    </source>
</evidence>
<keyword evidence="3" id="KW-1185">Reference proteome</keyword>
<feature type="region of interest" description="Disordered" evidence="1">
    <location>
        <begin position="1"/>
        <end position="76"/>
    </location>
</feature>
<dbReference type="EMBL" id="BAABHJ010000023">
    <property type="protein sequence ID" value="GAA4613926.1"/>
    <property type="molecule type" value="Genomic_DNA"/>
</dbReference>
<evidence type="ECO:0000313" key="2">
    <source>
        <dbReference type="EMBL" id="GAA4613926.1"/>
    </source>
</evidence>
<protein>
    <submittedName>
        <fullName evidence="2">Uncharacterized protein</fullName>
    </submittedName>
</protein>
<organism evidence="2 3">
    <name type="scientific">Actinoallomurus liliacearum</name>
    <dbReference type="NCBI Taxonomy" id="1080073"/>
    <lineage>
        <taxon>Bacteria</taxon>
        <taxon>Bacillati</taxon>
        <taxon>Actinomycetota</taxon>
        <taxon>Actinomycetes</taxon>
        <taxon>Streptosporangiales</taxon>
        <taxon>Thermomonosporaceae</taxon>
        <taxon>Actinoallomurus</taxon>
    </lineage>
</organism>
<accession>A0ABP8TVI7</accession>
<comment type="caution">
    <text evidence="2">The sequence shown here is derived from an EMBL/GenBank/DDBJ whole genome shotgun (WGS) entry which is preliminary data.</text>
</comment>
<reference evidence="3" key="1">
    <citation type="journal article" date="2019" name="Int. J. Syst. Evol. Microbiol.">
        <title>The Global Catalogue of Microorganisms (GCM) 10K type strain sequencing project: providing services to taxonomists for standard genome sequencing and annotation.</title>
        <authorList>
            <consortium name="The Broad Institute Genomics Platform"/>
            <consortium name="The Broad Institute Genome Sequencing Center for Infectious Disease"/>
            <person name="Wu L."/>
            <person name="Ma J."/>
        </authorList>
    </citation>
    <scope>NUCLEOTIDE SEQUENCE [LARGE SCALE GENOMIC DNA]</scope>
    <source>
        <strain evidence="3">JCM 17938</strain>
    </source>
</reference>
<feature type="compositionally biased region" description="Polar residues" evidence="1">
    <location>
        <begin position="52"/>
        <end position="61"/>
    </location>
</feature>
<proteinExistence type="predicted"/>
<sequence>MSATRGVTGAPCGPGTAATSTSGRLPDAHGQAGSGAFQNPGYANHRLREPGTTPSNWSNAVSPMEIRTARSNTSLR</sequence>
<gene>
    <name evidence="2" type="ORF">GCM10023195_60550</name>
</gene>
<name>A0ABP8TVI7_9ACTN</name>
<dbReference type="Proteomes" id="UP001500212">
    <property type="component" value="Unassembled WGS sequence"/>
</dbReference>
<evidence type="ECO:0000313" key="3">
    <source>
        <dbReference type="Proteomes" id="UP001500212"/>
    </source>
</evidence>